<dbReference type="InterPro" id="IPR035897">
    <property type="entry name" value="Toll_tir_struct_dom_sf"/>
</dbReference>
<dbReference type="RefSeq" id="WP_265557379.1">
    <property type="nucleotide sequence ID" value="NZ_CP092471.1"/>
</dbReference>
<keyword evidence="3" id="KW-1185">Reference proteome</keyword>
<dbReference type="SUPFAM" id="SSF52200">
    <property type="entry name" value="Toll/Interleukin receptor TIR domain"/>
    <property type="match status" value="1"/>
</dbReference>
<protein>
    <submittedName>
        <fullName evidence="2">TIR domain-containing protein</fullName>
    </submittedName>
</protein>
<dbReference type="InterPro" id="IPR000157">
    <property type="entry name" value="TIR_dom"/>
</dbReference>
<dbReference type="InterPro" id="IPR037126">
    <property type="entry name" value="PdaC/RsiV-like_sf"/>
</dbReference>
<sequence>MIAQEEATSDLIFLSYASPDRPRVMEIYAELKNAGYNVWIDRKEILPGEKWDVSIKRALHESVIVVVFVSSNSIDRRGYLQREIESALDNVKERLEDDIYLIPVKLDDVEAPRSLSEFHFIETWDVEFLDRLQAAIDRQFERLSLTTTKKEANTGIKVSRTFVRDEYDGLPGYTFSAEVPLLSSEIYPRISDVTEILQGWAKRSLFRQREEVFGPSGGSQGPPYFTFGQSRSLRTNSWEAYCAEPYVNGKLLSILYEIYWYGAGAAHGNRSFAAFNYFLDPLVSISSISDIFSYSSSALEFLQERCLSKFVSESGDSDSVKLDRDWVKDGTTDWNCFENYVFGKERIEFFFPPYQIGTYAAGSHELGIPYTEVKEFLTPMIRDGLANYLGDPLPVFEGAEEIPKT</sequence>
<evidence type="ECO:0000313" key="3">
    <source>
        <dbReference type="Proteomes" id="UP001065265"/>
    </source>
</evidence>
<dbReference type="Proteomes" id="UP001065265">
    <property type="component" value="Chromosome"/>
</dbReference>
<dbReference type="SMART" id="SM00255">
    <property type="entry name" value="TIR"/>
    <property type="match status" value="1"/>
</dbReference>
<gene>
    <name evidence="2" type="ORF">L1F33_07785</name>
</gene>
<dbReference type="PROSITE" id="PS50104">
    <property type="entry name" value="TIR"/>
    <property type="match status" value="1"/>
</dbReference>
<proteinExistence type="predicted"/>
<dbReference type="Gene3D" id="3.40.50.10140">
    <property type="entry name" value="Toll/interleukin-1 receptor homology (TIR) domain"/>
    <property type="match status" value="1"/>
</dbReference>
<evidence type="ECO:0000313" key="2">
    <source>
        <dbReference type="EMBL" id="UVI38177.1"/>
    </source>
</evidence>
<dbReference type="EMBL" id="CP092471">
    <property type="protein sequence ID" value="UVI38177.1"/>
    <property type="molecule type" value="Genomic_DNA"/>
</dbReference>
<feature type="domain" description="TIR" evidence="1">
    <location>
        <begin position="8"/>
        <end position="140"/>
    </location>
</feature>
<accession>A0ABY5SUF0</accession>
<dbReference type="Gene3D" id="3.90.640.20">
    <property type="entry name" value="Heat-shock cognate protein, ATPase"/>
    <property type="match status" value="1"/>
</dbReference>
<dbReference type="Pfam" id="PF13676">
    <property type="entry name" value="TIR_2"/>
    <property type="match status" value="1"/>
</dbReference>
<evidence type="ECO:0000259" key="1">
    <source>
        <dbReference type="PROSITE" id="PS50104"/>
    </source>
</evidence>
<dbReference type="Pfam" id="PF11738">
    <property type="entry name" value="DUF3298"/>
    <property type="match status" value="1"/>
</dbReference>
<reference evidence="2" key="1">
    <citation type="submission" date="2022-02" db="EMBL/GenBank/DDBJ databases">
        <title>Qipengyuania spongiae sp. nov., isolated from marine sponge.</title>
        <authorList>
            <person name="Li Z."/>
            <person name="Zhang M."/>
        </authorList>
    </citation>
    <scope>NUCLEOTIDE SEQUENCE</scope>
    <source>
        <strain evidence="2">PHS-Z21</strain>
    </source>
</reference>
<organism evidence="2 3">
    <name type="scientific">Qipengyuania spongiae</name>
    <dbReference type="NCBI Taxonomy" id="2909673"/>
    <lineage>
        <taxon>Bacteria</taxon>
        <taxon>Pseudomonadati</taxon>
        <taxon>Pseudomonadota</taxon>
        <taxon>Alphaproteobacteria</taxon>
        <taxon>Sphingomonadales</taxon>
        <taxon>Erythrobacteraceae</taxon>
        <taxon>Qipengyuania</taxon>
    </lineage>
</organism>
<name>A0ABY5SUF0_9SPHN</name>
<dbReference type="InterPro" id="IPR021729">
    <property type="entry name" value="DUF3298"/>
</dbReference>